<dbReference type="Proteomes" id="UP000007484">
    <property type="component" value="Chromosome"/>
</dbReference>
<organism evidence="2 3">
    <name type="scientific">Mycoplasma suis (strain Illinois)</name>
    <dbReference type="NCBI Taxonomy" id="768700"/>
    <lineage>
        <taxon>Bacteria</taxon>
        <taxon>Bacillati</taxon>
        <taxon>Mycoplasmatota</taxon>
        <taxon>Mollicutes</taxon>
        <taxon>Mycoplasmataceae</taxon>
        <taxon>Mycoplasma</taxon>
    </lineage>
</organism>
<accession>F0QQU8</accession>
<keyword evidence="3" id="KW-1185">Reference proteome</keyword>
<dbReference type="RefSeq" id="WP_013609784.1">
    <property type="nucleotide sequence ID" value="NC_015155.1"/>
</dbReference>
<evidence type="ECO:0000313" key="2">
    <source>
        <dbReference type="EMBL" id="ADX97868.1"/>
    </source>
</evidence>
<evidence type="ECO:0000313" key="3">
    <source>
        <dbReference type="Proteomes" id="UP000007484"/>
    </source>
</evidence>
<dbReference type="EMBL" id="CP002525">
    <property type="protein sequence ID" value="ADX97868.1"/>
    <property type="molecule type" value="Genomic_DNA"/>
</dbReference>
<dbReference type="STRING" id="768700.MSU_0326"/>
<dbReference type="AlphaFoldDB" id="F0QQU8"/>
<gene>
    <name evidence="2" type="ordered locus">MSU_0326</name>
</gene>
<evidence type="ECO:0000256" key="1">
    <source>
        <dbReference type="SAM" id="MobiDB-lite"/>
    </source>
</evidence>
<dbReference type="KEGG" id="mss:MSU_0326"/>
<feature type="region of interest" description="Disordered" evidence="1">
    <location>
        <begin position="107"/>
        <end position="126"/>
    </location>
</feature>
<sequence length="190" mass="21228">MFLLELSRGGVAFLVPEAQPSKEPNVLTLYKKNSDGQLILGKNPFADAKGRQEQGVGIATIALRKDSWKYKKGDQGNSQLNLLGEFAQEVEESNKNSSEWKQLVKDMKPENQEEGQNSEPSNPLDGLSGTATFYIDKIDCKNIGFNFSFLDEETQKVFKLTDDKIPAKMFPSQQGGLAYWSCHESLETLE</sequence>
<name>F0QQU8_MYCSL</name>
<dbReference type="HOGENOM" id="CLU_119026_0_0_14"/>
<protein>
    <submittedName>
        <fullName evidence="2">Uncharacterized protein</fullName>
    </submittedName>
</protein>
<reference evidence="2 3" key="1">
    <citation type="journal article" date="2011" name="J. Bacteriol.">
        <title>Complete genome sequences of two hemotropic Mycoplasmas, Mycoplasma haemofelis strain Ohio2 and Mycoplasma suis strain Illinois.</title>
        <authorList>
            <person name="Messick J.B."/>
            <person name="Santos A.P."/>
            <person name="Guimaraes A.M."/>
        </authorList>
    </citation>
    <scope>NUCLEOTIDE SEQUENCE [LARGE SCALE GENOMIC DNA]</scope>
    <source>
        <strain evidence="2 3">Illinois</strain>
    </source>
</reference>
<proteinExistence type="predicted"/>